<comment type="caution">
    <text evidence="1">The sequence shown here is derived from an EMBL/GenBank/DDBJ whole genome shotgun (WGS) entry which is preliminary data.</text>
</comment>
<accession>A0ABP3EAC7</accession>
<protein>
    <submittedName>
        <fullName evidence="1">Uncharacterized protein</fullName>
    </submittedName>
</protein>
<dbReference type="Proteomes" id="UP001500416">
    <property type="component" value="Unassembled WGS sequence"/>
</dbReference>
<dbReference type="RefSeq" id="WP_343938042.1">
    <property type="nucleotide sequence ID" value="NZ_BAAABU010000022.1"/>
</dbReference>
<evidence type="ECO:0000313" key="2">
    <source>
        <dbReference type="Proteomes" id="UP001500416"/>
    </source>
</evidence>
<keyword evidence="2" id="KW-1185">Reference proteome</keyword>
<reference evidence="2" key="1">
    <citation type="journal article" date="2019" name="Int. J. Syst. Evol. Microbiol.">
        <title>The Global Catalogue of Microorganisms (GCM) 10K type strain sequencing project: providing services to taxonomists for standard genome sequencing and annotation.</title>
        <authorList>
            <consortium name="The Broad Institute Genomics Platform"/>
            <consortium name="The Broad Institute Genome Sequencing Center for Infectious Disease"/>
            <person name="Wu L."/>
            <person name="Ma J."/>
        </authorList>
    </citation>
    <scope>NUCLEOTIDE SEQUENCE [LARGE SCALE GENOMIC DNA]</scope>
    <source>
        <strain evidence="2">JCM 3380</strain>
    </source>
</reference>
<dbReference type="EMBL" id="BAAABU010000022">
    <property type="protein sequence ID" value="GAA0254759.1"/>
    <property type="molecule type" value="Genomic_DNA"/>
</dbReference>
<proteinExistence type="predicted"/>
<gene>
    <name evidence="1" type="ORF">GCM10010492_64450</name>
</gene>
<evidence type="ECO:0000313" key="1">
    <source>
        <dbReference type="EMBL" id="GAA0254759.1"/>
    </source>
</evidence>
<sequence length="87" mass="9238">MSDLATSATIVVPIGSEQEEEARNALQTLVADIGGGPSEVWRENAPGQNITFTVRVKGRTVDEVSARLAELSGLTFDVEDDSDTSTD</sequence>
<organism evidence="1 2">
    <name type="scientific">Saccharothrix mutabilis subsp. mutabilis</name>
    <dbReference type="NCBI Taxonomy" id="66855"/>
    <lineage>
        <taxon>Bacteria</taxon>
        <taxon>Bacillati</taxon>
        <taxon>Actinomycetota</taxon>
        <taxon>Actinomycetes</taxon>
        <taxon>Pseudonocardiales</taxon>
        <taxon>Pseudonocardiaceae</taxon>
        <taxon>Saccharothrix</taxon>
    </lineage>
</organism>
<name>A0ABP3EAC7_9PSEU</name>